<feature type="compositionally biased region" description="Basic residues" evidence="4">
    <location>
        <begin position="26"/>
        <end position="44"/>
    </location>
</feature>
<accession>A0ABD3RZ59</accession>
<dbReference type="SMART" id="SM00544">
    <property type="entry name" value="MA3"/>
    <property type="match status" value="1"/>
</dbReference>
<feature type="region of interest" description="Disordered" evidence="4">
    <location>
        <begin position="197"/>
        <end position="275"/>
    </location>
</feature>
<comment type="similarity">
    <text evidence="2">Belongs to the CWC22 family.</text>
</comment>
<feature type="compositionally biased region" description="Basic and acidic residues" evidence="4">
    <location>
        <begin position="345"/>
        <end position="361"/>
    </location>
</feature>
<dbReference type="InterPro" id="IPR003890">
    <property type="entry name" value="MIF4G-like_typ-3"/>
</dbReference>
<organism evidence="6 7">
    <name type="scientific">Cyclostephanos tholiformis</name>
    <dbReference type="NCBI Taxonomy" id="382380"/>
    <lineage>
        <taxon>Eukaryota</taxon>
        <taxon>Sar</taxon>
        <taxon>Stramenopiles</taxon>
        <taxon>Ochrophyta</taxon>
        <taxon>Bacillariophyta</taxon>
        <taxon>Coscinodiscophyceae</taxon>
        <taxon>Thalassiosirophycidae</taxon>
        <taxon>Stephanodiscales</taxon>
        <taxon>Stephanodiscaceae</taxon>
        <taxon>Cyclostephanos</taxon>
    </lineage>
</organism>
<evidence type="ECO:0000256" key="2">
    <source>
        <dbReference type="ARBA" id="ARBA00006856"/>
    </source>
</evidence>
<feature type="compositionally biased region" description="Acidic residues" evidence="4">
    <location>
        <begin position="246"/>
        <end position="266"/>
    </location>
</feature>
<dbReference type="SUPFAM" id="SSF48371">
    <property type="entry name" value="ARM repeat"/>
    <property type="match status" value="1"/>
</dbReference>
<dbReference type="InterPro" id="IPR003891">
    <property type="entry name" value="Initiation_fac_eIF4g_MI"/>
</dbReference>
<dbReference type="PANTHER" id="PTHR18034">
    <property type="entry name" value="CELL CYCLE CONTROL PROTEIN CWF22-RELATED"/>
    <property type="match status" value="1"/>
</dbReference>
<dbReference type="AlphaFoldDB" id="A0ABD3RZ59"/>
<dbReference type="InterPro" id="IPR050781">
    <property type="entry name" value="CWC22_splicing_factor"/>
</dbReference>
<dbReference type="SMART" id="SM00543">
    <property type="entry name" value="MIF4G"/>
    <property type="match status" value="1"/>
</dbReference>
<evidence type="ECO:0000256" key="4">
    <source>
        <dbReference type="SAM" id="MobiDB-lite"/>
    </source>
</evidence>
<dbReference type="Pfam" id="PF02854">
    <property type="entry name" value="MIF4G"/>
    <property type="match status" value="1"/>
</dbReference>
<feature type="domain" description="MI" evidence="5">
    <location>
        <begin position="818"/>
        <end position="935"/>
    </location>
</feature>
<dbReference type="Gene3D" id="1.25.40.180">
    <property type="match status" value="1"/>
</dbReference>
<feature type="compositionally biased region" description="Acidic residues" evidence="4">
    <location>
        <begin position="989"/>
        <end position="1000"/>
    </location>
</feature>
<protein>
    <recommendedName>
        <fullName evidence="5">MI domain-containing protein</fullName>
    </recommendedName>
</protein>
<dbReference type="PROSITE" id="PS51366">
    <property type="entry name" value="MI"/>
    <property type="match status" value="1"/>
</dbReference>
<gene>
    <name evidence="6" type="ORF">ACHAXA_003697</name>
</gene>
<dbReference type="Pfam" id="PF02847">
    <property type="entry name" value="MA3"/>
    <property type="match status" value="1"/>
</dbReference>
<evidence type="ECO:0000256" key="3">
    <source>
        <dbReference type="ARBA" id="ARBA00023242"/>
    </source>
</evidence>
<feature type="region of interest" description="Disordered" evidence="4">
    <location>
        <begin position="974"/>
        <end position="1012"/>
    </location>
</feature>
<evidence type="ECO:0000256" key="1">
    <source>
        <dbReference type="ARBA" id="ARBA00004604"/>
    </source>
</evidence>
<keyword evidence="3" id="KW-0539">Nucleus</keyword>
<evidence type="ECO:0000313" key="7">
    <source>
        <dbReference type="Proteomes" id="UP001530377"/>
    </source>
</evidence>
<keyword evidence="7" id="KW-1185">Reference proteome</keyword>
<feature type="compositionally biased region" description="Basic and acidic residues" evidence="4">
    <location>
        <begin position="221"/>
        <end position="240"/>
    </location>
</feature>
<name>A0ABD3RZ59_9STRA</name>
<dbReference type="Proteomes" id="UP001530377">
    <property type="component" value="Unassembled WGS sequence"/>
</dbReference>
<proteinExistence type="inferred from homology"/>
<evidence type="ECO:0000259" key="5">
    <source>
        <dbReference type="PROSITE" id="PS51366"/>
    </source>
</evidence>
<comment type="subcellular location">
    <subcellularLocation>
        <location evidence="1">Nucleus</location>
        <location evidence="1">Nucleolus</location>
    </subcellularLocation>
</comment>
<comment type="caution">
    <text evidence="6">The sequence shown here is derived from an EMBL/GenBank/DDBJ whole genome shotgun (WGS) entry which is preliminary data.</text>
</comment>
<dbReference type="GO" id="GO:0005730">
    <property type="term" value="C:nucleolus"/>
    <property type="evidence" value="ECO:0007669"/>
    <property type="project" value="UniProtKB-SubCell"/>
</dbReference>
<feature type="region of interest" description="Disordered" evidence="4">
    <location>
        <begin position="345"/>
        <end position="396"/>
    </location>
</feature>
<feature type="compositionally biased region" description="Acidic residues" evidence="4">
    <location>
        <begin position="371"/>
        <end position="387"/>
    </location>
</feature>
<dbReference type="EMBL" id="JALLPB020000101">
    <property type="protein sequence ID" value="KAL3817524.1"/>
    <property type="molecule type" value="Genomic_DNA"/>
</dbReference>
<evidence type="ECO:0000313" key="6">
    <source>
        <dbReference type="EMBL" id="KAL3817524.1"/>
    </source>
</evidence>
<reference evidence="6 7" key="1">
    <citation type="submission" date="2024-10" db="EMBL/GenBank/DDBJ databases">
        <title>Updated reference genomes for cyclostephanoid diatoms.</title>
        <authorList>
            <person name="Roberts W.R."/>
            <person name="Alverson A.J."/>
        </authorList>
    </citation>
    <scope>NUCLEOTIDE SEQUENCE [LARGE SCALE GENOMIC DNA]</scope>
    <source>
        <strain evidence="6 7">AJA228-03</strain>
    </source>
</reference>
<feature type="region of interest" description="Disordered" evidence="4">
    <location>
        <begin position="1"/>
        <end position="78"/>
    </location>
</feature>
<dbReference type="PANTHER" id="PTHR18034:SF4">
    <property type="entry name" value="NUCLEOLAR MIF4G DOMAIN-CONTAINING PROTEIN 1"/>
    <property type="match status" value="1"/>
</dbReference>
<dbReference type="InterPro" id="IPR016024">
    <property type="entry name" value="ARM-type_fold"/>
</dbReference>
<sequence length="1059" mass="117935">MKGKPRLRQGGSAITTGGIVVEARNRKARRKEQRHAKKGKKPRRRDGDVMAGDDIVHRGGNGRKNKFSDGGDDVADANTRSKKLMKSSNIVVEEGFIPPVRNLKSSSADSRHIPRDKSNYRYRKHLDDETLMALRQDDREIEYLESNLGYGKINLKRGGGTNSIQRELNREYAKNEGFGDDFGDFLMGLDDLVERCVGGGESSVGESGDDGESESDGGGSARDDGNSCIIDARKKEKGVDVNDSNSDSENEDDEEFDQSMDDEEDCDNNHDPYANIDDEDVVLALRNDDAEIAALEEKLGLSANSDKAKKKLRREYASAFSGYGEDFGDFLDDLDKLDEKIGTRKRREIEQASSGGEEHEQSMNSEYDSNSNDDSDSETEDTTPLEDVADHDVSLTYRPTVGEDIYGNKIDYSRDRGTKSSKYVPPHLRKMSFDQQCDATTPIDDSCGDSKSYKSTVAADPETITLIHRQINNALNRLSDQTLESVSKAIASIYSTYPFRDVNDCLWKNIQSACVSPHMIMSGLIPLYIGAMAGVHWLGGDGIQIGGCLVESSVKKLSDSLNMGREYRDDAAKDMDEEEHNKIHKEASNLILIVCYLYNYGVIHCTLIYDLVRDFIRNFSEIDVEGLLIILSHCGQQLRSDDPTALREIVLMVKDRAQSVADKEQSTGNKNDVDGKTNIADSSRIQYMVDSIIELKNNKPRKQDAVVREKSNALKKHVGRIKTSASELLLGKKSGSCLRVTLQDILDAESKGRWWMVGAVWAGNQHHDKLWGDSNGSVQKMESADVNGREPPSSSKKGLNENEDILLVLASSQRMNTDARRSIFCIVMGSTDCDDAFEKLVRGGMLKPKIERDVIRVLIHCCGEEKAYNPFYAHLATRCCEYQAKSRFTLMLTFWDAFKQLETFSARKVANLAKLLAHFVGSAEKCVNIGVLKRIDFSPTEMSEMVIIFLSIFLTAIFESCDVERTQKIFAHGTATDPSSAPKLKHVDSDDDEDDHDDNNDTGARSGKTTKEDLTELRENLSIFLIQYMKSSPKNVKGSKFHSNLLATISTCEKSSVKS</sequence>